<feature type="non-terminal residue" evidence="1">
    <location>
        <position position="1"/>
    </location>
</feature>
<organism evidence="1 2">
    <name type="scientific">Sousa chinensis</name>
    <name type="common">Indo-pacific humpbacked dolphin</name>
    <name type="synonym">Steno chinensis</name>
    <dbReference type="NCBI Taxonomy" id="103600"/>
    <lineage>
        <taxon>Eukaryota</taxon>
        <taxon>Metazoa</taxon>
        <taxon>Chordata</taxon>
        <taxon>Craniata</taxon>
        <taxon>Vertebrata</taxon>
        <taxon>Euteleostomi</taxon>
        <taxon>Mammalia</taxon>
        <taxon>Eutheria</taxon>
        <taxon>Laurasiatheria</taxon>
        <taxon>Artiodactyla</taxon>
        <taxon>Whippomorpha</taxon>
        <taxon>Cetacea</taxon>
        <taxon>Odontoceti</taxon>
        <taxon>Delphinidae</taxon>
        <taxon>Sousa</taxon>
    </lineage>
</organism>
<evidence type="ECO:0000313" key="1">
    <source>
        <dbReference type="EMBL" id="TEA40540.1"/>
    </source>
</evidence>
<reference evidence="1 2" key="1">
    <citation type="journal article" date="2018" name="Genomics">
        <title>Molecular footprints of inshore aquatic adaptation in Indo-Pacific humpback dolphin (Sousa chinensis).</title>
        <authorList>
            <person name="Ming Y."/>
            <person name="Jian J."/>
            <person name="Yu F."/>
            <person name="Yu X."/>
            <person name="Wang J."/>
            <person name="Liu W."/>
        </authorList>
    </citation>
    <scope>NUCLEOTIDE SEQUENCE [LARGE SCALE GENOMIC DNA]</scope>
    <source>
        <strain evidence="1">MY-2018</strain>
        <tissue evidence="1">Skin</tissue>
    </source>
</reference>
<feature type="non-terminal residue" evidence="1">
    <location>
        <position position="37"/>
    </location>
</feature>
<name>A0A484GZ01_SOUCH</name>
<comment type="caution">
    <text evidence="1">The sequence shown here is derived from an EMBL/GenBank/DDBJ whole genome shotgun (WGS) entry which is preliminary data.</text>
</comment>
<sequence length="37" mass="4416">LSLFFIFDRESPSLCQMGYERLEVVKEGRVQKEPRDL</sequence>
<dbReference type="EMBL" id="QWLN02002869">
    <property type="protein sequence ID" value="TEA40540.1"/>
    <property type="molecule type" value="Genomic_DNA"/>
</dbReference>
<protein>
    <submittedName>
        <fullName evidence="1">Uncharacterized protein</fullName>
    </submittedName>
</protein>
<evidence type="ECO:0000313" key="2">
    <source>
        <dbReference type="Proteomes" id="UP000295264"/>
    </source>
</evidence>
<keyword evidence="2" id="KW-1185">Reference proteome</keyword>
<proteinExistence type="predicted"/>
<dbReference type="Proteomes" id="UP000295264">
    <property type="component" value="Unassembled WGS sequence"/>
</dbReference>
<accession>A0A484GZ01</accession>
<gene>
    <name evidence="1" type="ORF">DBR06_SOUSAS15710088</name>
</gene>
<dbReference type="AlphaFoldDB" id="A0A484GZ01"/>